<dbReference type="Proteomes" id="UP001597374">
    <property type="component" value="Unassembled WGS sequence"/>
</dbReference>
<dbReference type="Pfam" id="PF09411">
    <property type="entry name" value="PagL"/>
    <property type="match status" value="1"/>
</dbReference>
<dbReference type="EMBL" id="JBHUIM010000002">
    <property type="protein sequence ID" value="MFD2247832.1"/>
    <property type="molecule type" value="Genomic_DNA"/>
</dbReference>
<evidence type="ECO:0000313" key="2">
    <source>
        <dbReference type="EMBL" id="MFD2247832.1"/>
    </source>
</evidence>
<sequence length="375" mass="41987">MKGKVRTRFILCFVSAVLLFAASPPLYASVRAPADTTTRPAINLGLYGYYGFIIPHSEDIRSISDSNPWGVALELSFHFTDSAAWQYLQAYPRLGATFAFYNFDNPDVLGNAFAFILYVEPFLAAHKKFNFSFRLGAGLAYLNNVYDPVTNPDNLFYSTKISFPLVANLLGNYRLNEHLLLRAGGTYNHMSNGGIRQPNKGINFPSATLGIDYALQMASFPRRQPPKASTLPRTRHYLFALLGTLKDRKDIPSDKLPLVGATAYASQKISRLSALTAGAEWVADYTLKEELKDQGEEKDFQRGALLAGHEFQIGRFRFSQQLGVYVYAPEPARDPVYQRWGLEYHTSGKVFAGINLKAHRHVADFLDVRVGLKLH</sequence>
<comment type="caution">
    <text evidence="2">The sequence shown here is derived from an EMBL/GenBank/DDBJ whole genome shotgun (WGS) entry which is preliminary data.</text>
</comment>
<reference evidence="3" key="1">
    <citation type="journal article" date="2019" name="Int. J. Syst. Evol. Microbiol.">
        <title>The Global Catalogue of Microorganisms (GCM) 10K type strain sequencing project: providing services to taxonomists for standard genome sequencing and annotation.</title>
        <authorList>
            <consortium name="The Broad Institute Genomics Platform"/>
            <consortium name="The Broad Institute Genome Sequencing Center for Infectious Disease"/>
            <person name="Wu L."/>
            <person name="Ma J."/>
        </authorList>
    </citation>
    <scope>NUCLEOTIDE SEQUENCE [LARGE SCALE GENOMIC DNA]</scope>
    <source>
        <strain evidence="3">CGMCC 4.1782</strain>
    </source>
</reference>
<protein>
    <submittedName>
        <fullName evidence="2">Acyloxyacyl hydrolase</fullName>
    </submittedName>
</protein>
<keyword evidence="3" id="KW-1185">Reference proteome</keyword>
<accession>A0ABW5CZM4</accession>
<dbReference type="SUPFAM" id="SSF56925">
    <property type="entry name" value="OMPA-like"/>
    <property type="match status" value="1"/>
</dbReference>
<dbReference type="RefSeq" id="WP_250431006.1">
    <property type="nucleotide sequence ID" value="NZ_JALPRR010000003.1"/>
</dbReference>
<keyword evidence="2" id="KW-0378">Hydrolase</keyword>
<name>A0ABW5CZM4_9BACT</name>
<evidence type="ECO:0000256" key="1">
    <source>
        <dbReference type="SAM" id="SignalP"/>
    </source>
</evidence>
<proteinExistence type="predicted"/>
<gene>
    <name evidence="2" type="ORF">ACFSKP_16315</name>
</gene>
<keyword evidence="1" id="KW-0732">Signal</keyword>
<organism evidence="2 3">
    <name type="scientific">Pontibacter ruber</name>
    <dbReference type="NCBI Taxonomy" id="1343895"/>
    <lineage>
        <taxon>Bacteria</taxon>
        <taxon>Pseudomonadati</taxon>
        <taxon>Bacteroidota</taxon>
        <taxon>Cytophagia</taxon>
        <taxon>Cytophagales</taxon>
        <taxon>Hymenobacteraceae</taxon>
        <taxon>Pontibacter</taxon>
    </lineage>
</organism>
<dbReference type="Gene3D" id="2.40.160.20">
    <property type="match status" value="1"/>
</dbReference>
<feature type="signal peptide" evidence="1">
    <location>
        <begin position="1"/>
        <end position="28"/>
    </location>
</feature>
<dbReference type="InterPro" id="IPR018550">
    <property type="entry name" value="Lipid-A_deacylase-rel"/>
</dbReference>
<dbReference type="GO" id="GO:0016787">
    <property type="term" value="F:hydrolase activity"/>
    <property type="evidence" value="ECO:0007669"/>
    <property type="project" value="UniProtKB-KW"/>
</dbReference>
<evidence type="ECO:0000313" key="3">
    <source>
        <dbReference type="Proteomes" id="UP001597374"/>
    </source>
</evidence>
<feature type="chain" id="PRO_5046361978" evidence="1">
    <location>
        <begin position="29"/>
        <end position="375"/>
    </location>
</feature>
<dbReference type="InterPro" id="IPR011250">
    <property type="entry name" value="OMP/PagP_B-barrel"/>
</dbReference>